<evidence type="ECO:0000256" key="1">
    <source>
        <dbReference type="ARBA" id="ARBA00004370"/>
    </source>
</evidence>
<evidence type="ECO:0000256" key="6">
    <source>
        <dbReference type="ARBA" id="ARBA00023196"/>
    </source>
</evidence>
<evidence type="ECO:0000256" key="2">
    <source>
        <dbReference type="ARBA" id="ARBA00022448"/>
    </source>
</evidence>
<keyword evidence="4 8" id="KW-0406">Ion transport</keyword>
<evidence type="ECO:0000256" key="8">
    <source>
        <dbReference type="HAMAP-Rule" id="MF_01416"/>
    </source>
</evidence>
<dbReference type="SUPFAM" id="SSF47928">
    <property type="entry name" value="N-terminal domain of the delta subunit of the F1F0-ATP synthase"/>
    <property type="match status" value="1"/>
</dbReference>
<dbReference type="GO" id="GO:0046933">
    <property type="term" value="F:proton-transporting ATP synthase activity, rotational mechanism"/>
    <property type="evidence" value="ECO:0007669"/>
    <property type="project" value="UniProtKB-UniRule"/>
</dbReference>
<dbReference type="Proteomes" id="UP000013526">
    <property type="component" value="Unassembled WGS sequence"/>
</dbReference>
<evidence type="ECO:0000256" key="4">
    <source>
        <dbReference type="ARBA" id="ARBA00023065"/>
    </source>
</evidence>
<comment type="function">
    <text evidence="8">F(1)F(0) ATP synthase produces ATP from ADP in the presence of a proton or sodium gradient. F-type ATPases consist of two structural domains, F(1) containing the extramembraneous catalytic core and F(0) containing the membrane proton channel, linked together by a central stalk and a peripheral stalk. During catalysis, ATP synthesis in the catalytic domain of F(1) is coupled via a rotary mechanism of the central stalk subunits to proton translocation.</text>
</comment>
<comment type="subcellular location">
    <subcellularLocation>
        <location evidence="8">Cell membrane</location>
        <topology evidence="8">Peripheral membrane protein</topology>
    </subcellularLocation>
    <subcellularLocation>
        <location evidence="1">Membrane</location>
    </subcellularLocation>
</comment>
<comment type="caution">
    <text evidence="9">The sequence shown here is derived from an EMBL/GenBank/DDBJ whole genome shotgun (WGS) entry which is preliminary data.</text>
</comment>
<dbReference type="RefSeq" id="WP_005893184.1">
    <property type="nucleotide sequence ID" value="NZ_AQGQ01000008.1"/>
</dbReference>
<dbReference type="HAMAP" id="MF_01416">
    <property type="entry name" value="ATP_synth_delta_bact"/>
    <property type="match status" value="1"/>
</dbReference>
<keyword evidence="6 8" id="KW-0139">CF(1)</keyword>
<dbReference type="InterPro" id="IPR020781">
    <property type="entry name" value="ATPase_OSCP/d_CS"/>
</dbReference>
<reference evidence="9 10" key="1">
    <citation type="journal article" date="2013" name="Genome Announc.">
        <title>Draft Genome Sequence of Aeromonas molluscorum Strain 848TT, Isolated from Bivalve Molluscs.</title>
        <authorList>
            <person name="Spataro N."/>
            <person name="Farfan M."/>
            <person name="Albarral V."/>
            <person name="Sanglas A."/>
            <person name="Loren J.G."/>
            <person name="Fuste M.C."/>
            <person name="Bosch E."/>
        </authorList>
    </citation>
    <scope>NUCLEOTIDE SEQUENCE [LARGE SCALE GENOMIC DNA]</scope>
    <source>
        <strain evidence="9 10">848</strain>
    </source>
</reference>
<dbReference type="GO" id="GO:0045259">
    <property type="term" value="C:proton-transporting ATP synthase complex"/>
    <property type="evidence" value="ECO:0007669"/>
    <property type="project" value="UniProtKB-KW"/>
</dbReference>
<keyword evidence="10" id="KW-1185">Reference proteome</keyword>
<keyword evidence="8" id="KW-1003">Cell membrane</keyword>
<dbReference type="EMBL" id="AQGQ01000008">
    <property type="protein sequence ID" value="EOD56594.1"/>
    <property type="molecule type" value="Genomic_DNA"/>
</dbReference>
<evidence type="ECO:0000256" key="3">
    <source>
        <dbReference type="ARBA" id="ARBA00022781"/>
    </source>
</evidence>
<dbReference type="GO" id="GO:0016787">
    <property type="term" value="F:hydrolase activity"/>
    <property type="evidence" value="ECO:0007669"/>
    <property type="project" value="UniProtKB-KW"/>
</dbReference>
<dbReference type="PROSITE" id="PS00389">
    <property type="entry name" value="ATPASE_DELTA"/>
    <property type="match status" value="1"/>
</dbReference>
<dbReference type="Gene3D" id="1.10.520.20">
    <property type="entry name" value="N-terminal domain of the delta subunit of the F1F0-ATP synthase"/>
    <property type="match status" value="1"/>
</dbReference>
<accession>R1HDZ6</accession>
<keyword evidence="5 8" id="KW-0472">Membrane</keyword>
<evidence type="ECO:0000313" key="10">
    <source>
        <dbReference type="Proteomes" id="UP000013526"/>
    </source>
</evidence>
<dbReference type="GO" id="GO:0005886">
    <property type="term" value="C:plasma membrane"/>
    <property type="evidence" value="ECO:0007669"/>
    <property type="project" value="UniProtKB-SubCell"/>
</dbReference>
<comment type="similarity">
    <text evidence="8">Belongs to the ATPase delta chain family.</text>
</comment>
<dbReference type="Pfam" id="PF00213">
    <property type="entry name" value="OSCP"/>
    <property type="match status" value="1"/>
</dbReference>
<dbReference type="NCBIfam" id="TIGR01145">
    <property type="entry name" value="ATP_synt_delta"/>
    <property type="match status" value="1"/>
</dbReference>
<organism evidence="9 10">
    <name type="scientific">Aeromonas molluscorum 848</name>
    <dbReference type="NCBI Taxonomy" id="1268236"/>
    <lineage>
        <taxon>Bacteria</taxon>
        <taxon>Pseudomonadati</taxon>
        <taxon>Pseudomonadota</taxon>
        <taxon>Gammaproteobacteria</taxon>
        <taxon>Aeromonadales</taxon>
        <taxon>Aeromonadaceae</taxon>
        <taxon>Aeromonas</taxon>
    </lineage>
</organism>
<keyword evidence="3 8" id="KW-0375">Hydrogen ion transport</keyword>
<dbReference type="PANTHER" id="PTHR11910">
    <property type="entry name" value="ATP SYNTHASE DELTA CHAIN"/>
    <property type="match status" value="1"/>
</dbReference>
<name>R1HDZ6_9GAMM</name>
<evidence type="ECO:0000256" key="5">
    <source>
        <dbReference type="ARBA" id="ARBA00023136"/>
    </source>
</evidence>
<keyword evidence="7 8" id="KW-0066">ATP synthesis</keyword>
<sequence>MSELTTIARPYAKAAFEFAVEHKAVDQWLGMLGFAAQVVENETIHSLVNGSVAAEELANLFVSVCGEQLDEHGQNLMRVMAENGRLGVLPAVVTEYVLLKAELDKEIQADVISAHVLTDQQKAAIQASLEQRLARKVKLNCSMDASLMAGVLIKAGDLVIDGTVRGKLDRMADALQS</sequence>
<dbReference type="AlphaFoldDB" id="R1HDZ6"/>
<dbReference type="InterPro" id="IPR000711">
    <property type="entry name" value="ATPase_OSCP/dsu"/>
</dbReference>
<dbReference type="NCBIfam" id="NF004402">
    <property type="entry name" value="PRK05758.2-2"/>
    <property type="match status" value="1"/>
</dbReference>
<dbReference type="InterPro" id="IPR026015">
    <property type="entry name" value="ATP_synth_OSCP/delta_N_sf"/>
</dbReference>
<dbReference type="PRINTS" id="PR00125">
    <property type="entry name" value="ATPASEDELTA"/>
</dbReference>
<gene>
    <name evidence="8" type="primary">atpH</name>
    <name evidence="9" type="ORF">G113_02889</name>
</gene>
<dbReference type="PATRIC" id="fig|1268236.3.peg.580"/>
<keyword evidence="2 8" id="KW-0813">Transport</keyword>
<evidence type="ECO:0000313" key="9">
    <source>
        <dbReference type="EMBL" id="EOD56594.1"/>
    </source>
</evidence>
<comment type="function">
    <text evidence="8">This protein is part of the stalk that links CF(0) to CF(1). It either transmits conformational changes from CF(0) to CF(1) or is implicated in proton conduction.</text>
</comment>
<keyword evidence="9" id="KW-0378">Hydrolase</keyword>
<evidence type="ECO:0000256" key="7">
    <source>
        <dbReference type="ARBA" id="ARBA00023310"/>
    </source>
</evidence>
<dbReference type="NCBIfam" id="NF004404">
    <property type="entry name" value="PRK05758.2-5"/>
    <property type="match status" value="1"/>
</dbReference>
<protein>
    <recommendedName>
        <fullName evidence="8">ATP synthase subunit delta</fullName>
    </recommendedName>
    <alternativeName>
        <fullName evidence="8">ATP synthase F(1) sector subunit delta</fullName>
    </alternativeName>
    <alternativeName>
        <fullName evidence="8">F-type ATPase subunit delta</fullName>
        <shortName evidence="8">F-ATPase subunit delta</shortName>
    </alternativeName>
</protein>
<proteinExistence type="inferred from homology"/>
<dbReference type="OrthoDB" id="9816221at2"/>